<accession>A0ACB7XSF1</accession>
<gene>
    <name evidence="1" type="ORF">Vadar_022080</name>
</gene>
<proteinExistence type="predicted"/>
<dbReference type="Proteomes" id="UP000828048">
    <property type="component" value="Chromosome 1"/>
</dbReference>
<sequence length="422" mass="46312">MDSSLYRAAMEGNTEVLIQNKDNLENKFTPNNNTVLHIATQFGHIQSVMEILNMCPSMNRKVNSMGNTSLHVAAREGHSTVVQALIEYANALNEELENGGGTAKEMMRVTNEEGDTALHEAVRNHHPVAVQLLTREDLEFCHPANKAEETPLYLAAERGYVGLVFVILKTCNAPAYGGPGGRTALHSSVTHDFEECTKRLLEWKPALCNVPDVHGWTPLHYAAHFGHVSRVKELLNADKSIAYIGNGDDNMIALHLAASRGHVSVMEELISQCPDCWEVVDGSGQNILHIAAKNKKKRAIKFILQNFSFSSLINQKDIDGNTSLHLLAASDCFESSLVRHLKSDKMAFNKENLTPLDVIYSNKNGEILIASAESRKRSKSVVPHTSTPRTEIVPSVKSTVVPFLPTQDSMPTPASMSSIPGS</sequence>
<name>A0ACB7XSF1_9ERIC</name>
<comment type="caution">
    <text evidence="1">The sequence shown here is derived from an EMBL/GenBank/DDBJ whole genome shotgun (WGS) entry which is preliminary data.</text>
</comment>
<evidence type="ECO:0000313" key="2">
    <source>
        <dbReference type="Proteomes" id="UP000828048"/>
    </source>
</evidence>
<dbReference type="EMBL" id="CM037151">
    <property type="protein sequence ID" value="KAH7843901.1"/>
    <property type="molecule type" value="Genomic_DNA"/>
</dbReference>
<keyword evidence="2" id="KW-1185">Reference proteome</keyword>
<protein>
    <submittedName>
        <fullName evidence="1">Uncharacterized protein</fullName>
    </submittedName>
</protein>
<organism evidence="1 2">
    <name type="scientific">Vaccinium darrowii</name>
    <dbReference type="NCBI Taxonomy" id="229202"/>
    <lineage>
        <taxon>Eukaryota</taxon>
        <taxon>Viridiplantae</taxon>
        <taxon>Streptophyta</taxon>
        <taxon>Embryophyta</taxon>
        <taxon>Tracheophyta</taxon>
        <taxon>Spermatophyta</taxon>
        <taxon>Magnoliopsida</taxon>
        <taxon>eudicotyledons</taxon>
        <taxon>Gunneridae</taxon>
        <taxon>Pentapetalae</taxon>
        <taxon>asterids</taxon>
        <taxon>Ericales</taxon>
        <taxon>Ericaceae</taxon>
        <taxon>Vaccinioideae</taxon>
        <taxon>Vaccinieae</taxon>
        <taxon>Vaccinium</taxon>
    </lineage>
</organism>
<evidence type="ECO:0000313" key="1">
    <source>
        <dbReference type="EMBL" id="KAH7843901.1"/>
    </source>
</evidence>
<reference evidence="1 2" key="1">
    <citation type="journal article" date="2021" name="Hortic Res">
        <title>High-quality reference genome and annotation aids understanding of berry development for evergreen blueberry (Vaccinium darrowii).</title>
        <authorList>
            <person name="Yu J."/>
            <person name="Hulse-Kemp A.M."/>
            <person name="Babiker E."/>
            <person name="Staton M."/>
        </authorList>
    </citation>
    <scope>NUCLEOTIDE SEQUENCE [LARGE SCALE GENOMIC DNA]</scope>
    <source>
        <strain evidence="2">cv. NJ 8807/NJ 8810</strain>
        <tissue evidence="1">Young leaf</tissue>
    </source>
</reference>